<evidence type="ECO:0000256" key="6">
    <source>
        <dbReference type="SAM" id="Phobius"/>
    </source>
</evidence>
<protein>
    <recommendedName>
        <fullName evidence="9">DUF423 domain-containing protein</fullName>
    </recommendedName>
</protein>
<keyword evidence="5 6" id="KW-0472">Membrane</keyword>
<name>A0A2J7R141_9NEOP</name>
<proteinExistence type="inferred from homology"/>
<organism evidence="7 8">
    <name type="scientific">Cryptotermes secundus</name>
    <dbReference type="NCBI Taxonomy" id="105785"/>
    <lineage>
        <taxon>Eukaryota</taxon>
        <taxon>Metazoa</taxon>
        <taxon>Ecdysozoa</taxon>
        <taxon>Arthropoda</taxon>
        <taxon>Hexapoda</taxon>
        <taxon>Insecta</taxon>
        <taxon>Pterygota</taxon>
        <taxon>Neoptera</taxon>
        <taxon>Polyneoptera</taxon>
        <taxon>Dictyoptera</taxon>
        <taxon>Blattodea</taxon>
        <taxon>Blattoidea</taxon>
        <taxon>Termitoidae</taxon>
        <taxon>Kalotermitidae</taxon>
        <taxon>Cryptotermitinae</taxon>
        <taxon>Cryptotermes</taxon>
    </lineage>
</organism>
<evidence type="ECO:0000313" key="8">
    <source>
        <dbReference type="Proteomes" id="UP000235965"/>
    </source>
</evidence>
<dbReference type="PANTHER" id="PTHR43461">
    <property type="entry name" value="TRANSMEMBRANE PROTEIN 256"/>
    <property type="match status" value="1"/>
</dbReference>
<gene>
    <name evidence="7" type="ORF">B7P43_G10734</name>
</gene>
<evidence type="ECO:0000256" key="4">
    <source>
        <dbReference type="ARBA" id="ARBA00022989"/>
    </source>
</evidence>
<dbReference type="EMBL" id="NEVH01008214">
    <property type="protein sequence ID" value="PNF34550.1"/>
    <property type="molecule type" value="Genomic_DNA"/>
</dbReference>
<evidence type="ECO:0000256" key="2">
    <source>
        <dbReference type="ARBA" id="ARBA00006208"/>
    </source>
</evidence>
<dbReference type="Pfam" id="PF04241">
    <property type="entry name" value="DUF423"/>
    <property type="match status" value="1"/>
</dbReference>
<dbReference type="InterPro" id="IPR006696">
    <property type="entry name" value="DUF423"/>
</dbReference>
<comment type="similarity">
    <text evidence="2">Belongs to the TMEM256 family.</text>
</comment>
<evidence type="ECO:0000313" key="7">
    <source>
        <dbReference type="EMBL" id="PNF34550.1"/>
    </source>
</evidence>
<feature type="transmembrane region" description="Helical" evidence="6">
    <location>
        <begin position="9"/>
        <end position="28"/>
    </location>
</feature>
<reference evidence="7 8" key="1">
    <citation type="submission" date="2017-12" db="EMBL/GenBank/DDBJ databases">
        <title>Hemimetabolous genomes reveal molecular basis of termite eusociality.</title>
        <authorList>
            <person name="Harrison M.C."/>
            <person name="Jongepier E."/>
            <person name="Robertson H.M."/>
            <person name="Arning N."/>
            <person name="Bitard-Feildel T."/>
            <person name="Chao H."/>
            <person name="Childers C.P."/>
            <person name="Dinh H."/>
            <person name="Doddapaneni H."/>
            <person name="Dugan S."/>
            <person name="Gowin J."/>
            <person name="Greiner C."/>
            <person name="Han Y."/>
            <person name="Hu H."/>
            <person name="Hughes D.S.T."/>
            <person name="Huylmans A.-K."/>
            <person name="Kemena C."/>
            <person name="Kremer L.P.M."/>
            <person name="Lee S.L."/>
            <person name="Lopez-Ezquerra A."/>
            <person name="Mallet L."/>
            <person name="Monroy-Kuhn J.M."/>
            <person name="Moser A."/>
            <person name="Murali S.C."/>
            <person name="Muzny D.M."/>
            <person name="Otani S."/>
            <person name="Piulachs M.-D."/>
            <person name="Poelchau M."/>
            <person name="Qu J."/>
            <person name="Schaub F."/>
            <person name="Wada-Katsumata A."/>
            <person name="Worley K.C."/>
            <person name="Xie Q."/>
            <person name="Ylla G."/>
            <person name="Poulsen M."/>
            <person name="Gibbs R.A."/>
            <person name="Schal C."/>
            <person name="Richards S."/>
            <person name="Belles X."/>
            <person name="Korb J."/>
            <person name="Bornberg-Bauer E."/>
        </authorList>
    </citation>
    <scope>NUCLEOTIDE SEQUENCE [LARGE SCALE GENOMIC DNA]</scope>
    <source>
        <tissue evidence="7">Whole body</tissue>
    </source>
</reference>
<keyword evidence="3 6" id="KW-0812">Transmembrane</keyword>
<dbReference type="Proteomes" id="UP000235965">
    <property type="component" value="Unassembled WGS sequence"/>
</dbReference>
<dbReference type="PANTHER" id="PTHR43461:SF1">
    <property type="entry name" value="TRANSMEMBRANE PROTEIN 256"/>
    <property type="match status" value="1"/>
</dbReference>
<dbReference type="AlphaFoldDB" id="A0A2J7R141"/>
<sequence length="54" mass="5958">MFLLFPQSGSFLALGMVLFCGTCYYHALTGKSELRWLTPVGGSFLIVGWLAMIL</sequence>
<comment type="subcellular location">
    <subcellularLocation>
        <location evidence="1">Membrane</location>
        <topology evidence="1">Multi-pass membrane protein</topology>
    </subcellularLocation>
</comment>
<keyword evidence="4 6" id="KW-1133">Transmembrane helix</keyword>
<evidence type="ECO:0008006" key="9">
    <source>
        <dbReference type="Google" id="ProtNLM"/>
    </source>
</evidence>
<evidence type="ECO:0000256" key="5">
    <source>
        <dbReference type="ARBA" id="ARBA00023136"/>
    </source>
</evidence>
<comment type="caution">
    <text evidence="7">The sequence shown here is derived from an EMBL/GenBank/DDBJ whole genome shotgun (WGS) entry which is preliminary data.</text>
</comment>
<dbReference type="GO" id="GO:0016020">
    <property type="term" value="C:membrane"/>
    <property type="evidence" value="ECO:0007669"/>
    <property type="project" value="UniProtKB-SubCell"/>
</dbReference>
<dbReference type="OrthoDB" id="269173at2759"/>
<accession>A0A2J7R141</accession>
<evidence type="ECO:0000256" key="3">
    <source>
        <dbReference type="ARBA" id="ARBA00022692"/>
    </source>
</evidence>
<feature type="transmembrane region" description="Helical" evidence="6">
    <location>
        <begin position="34"/>
        <end position="53"/>
    </location>
</feature>
<dbReference type="InParanoid" id="A0A2J7R141"/>
<keyword evidence="8" id="KW-1185">Reference proteome</keyword>
<evidence type="ECO:0000256" key="1">
    <source>
        <dbReference type="ARBA" id="ARBA00004141"/>
    </source>
</evidence>